<dbReference type="PANTHER" id="PTHR24064">
    <property type="entry name" value="SOLUTE CARRIER FAMILY 22 MEMBER"/>
    <property type="match status" value="1"/>
</dbReference>
<dbReference type="SUPFAM" id="SSF103473">
    <property type="entry name" value="MFS general substrate transporter"/>
    <property type="match status" value="1"/>
</dbReference>
<dbReference type="InterPro" id="IPR036259">
    <property type="entry name" value="MFS_trans_sf"/>
</dbReference>
<dbReference type="GO" id="GO:0016020">
    <property type="term" value="C:membrane"/>
    <property type="evidence" value="ECO:0007669"/>
    <property type="project" value="UniProtKB-SubCell"/>
</dbReference>
<dbReference type="Proteomes" id="UP000678393">
    <property type="component" value="Unassembled WGS sequence"/>
</dbReference>
<dbReference type="EMBL" id="CAJHNH020006779">
    <property type="protein sequence ID" value="CAG5134085.1"/>
    <property type="molecule type" value="Genomic_DNA"/>
</dbReference>
<feature type="domain" description="Major facilitator superfamily (MFS) profile" evidence="6">
    <location>
        <begin position="39"/>
        <end position="477"/>
    </location>
</feature>
<dbReference type="PROSITE" id="PS50850">
    <property type="entry name" value="MFS"/>
    <property type="match status" value="1"/>
</dbReference>
<keyword evidence="3 5" id="KW-1133">Transmembrane helix</keyword>
<evidence type="ECO:0000256" key="5">
    <source>
        <dbReference type="SAM" id="Phobius"/>
    </source>
</evidence>
<dbReference type="Pfam" id="PF00083">
    <property type="entry name" value="Sugar_tr"/>
    <property type="match status" value="1"/>
</dbReference>
<feature type="transmembrane region" description="Helical" evidence="5">
    <location>
        <begin position="128"/>
        <end position="148"/>
    </location>
</feature>
<evidence type="ECO:0000256" key="3">
    <source>
        <dbReference type="ARBA" id="ARBA00022989"/>
    </source>
</evidence>
<dbReference type="InterPro" id="IPR005829">
    <property type="entry name" value="Sugar_transporter_CS"/>
</dbReference>
<protein>
    <recommendedName>
        <fullName evidence="6">Major facilitator superfamily (MFS) profile domain-containing protein</fullName>
    </recommendedName>
</protein>
<accession>A0A8S4A2B5</accession>
<gene>
    <name evidence="7" type="ORF">CUNI_LOCUS19643</name>
</gene>
<dbReference type="Gene3D" id="1.20.1250.20">
    <property type="entry name" value="MFS general substrate transporter like domains"/>
    <property type="match status" value="1"/>
</dbReference>
<name>A0A8S4A2B5_9EUPU</name>
<dbReference type="OrthoDB" id="5296287at2759"/>
<comment type="subcellular location">
    <subcellularLocation>
        <location evidence="1">Membrane</location>
        <topology evidence="1">Multi-pass membrane protein</topology>
    </subcellularLocation>
</comment>
<feature type="transmembrane region" description="Helical" evidence="5">
    <location>
        <begin position="450"/>
        <end position="470"/>
    </location>
</feature>
<evidence type="ECO:0000256" key="4">
    <source>
        <dbReference type="ARBA" id="ARBA00023136"/>
    </source>
</evidence>
<evidence type="ECO:0000313" key="8">
    <source>
        <dbReference type="Proteomes" id="UP000678393"/>
    </source>
</evidence>
<feature type="transmembrane region" description="Helical" evidence="5">
    <location>
        <begin position="331"/>
        <end position="350"/>
    </location>
</feature>
<evidence type="ECO:0000256" key="2">
    <source>
        <dbReference type="ARBA" id="ARBA00022692"/>
    </source>
</evidence>
<reference evidence="7" key="1">
    <citation type="submission" date="2021-04" db="EMBL/GenBank/DDBJ databases">
        <authorList>
            <consortium name="Molecular Ecology Group"/>
        </authorList>
    </citation>
    <scope>NUCLEOTIDE SEQUENCE</scope>
</reference>
<evidence type="ECO:0000313" key="7">
    <source>
        <dbReference type="EMBL" id="CAG5134085.1"/>
    </source>
</evidence>
<evidence type="ECO:0000259" key="6">
    <source>
        <dbReference type="PROSITE" id="PS50850"/>
    </source>
</evidence>
<dbReference type="PROSITE" id="PS00217">
    <property type="entry name" value="SUGAR_TRANSPORT_2"/>
    <property type="match status" value="1"/>
</dbReference>
<feature type="transmembrane region" description="Helical" evidence="5">
    <location>
        <begin position="186"/>
        <end position="207"/>
    </location>
</feature>
<dbReference type="InterPro" id="IPR020846">
    <property type="entry name" value="MFS_dom"/>
</dbReference>
<sequence>MMFMVFGNYHPDWQCLGGFKQHQNSSLDNSTLANQTLDILVLDRWLNESSGLDFNDSYWNRSTPGSCDSIKMCQDIGFNEGSNTIVTEWDLICDLSWVQSIIIFIQMIGVLIGSYYGSLIGDKCGRRVNLYISVAFHTVFSLLAAFSVDWKMFACLRFFIGLTVGGMLSCCLVYPIEFVSKWWRGFLSTFPVWNFGAATFSLVVLLLKNWKHVHIATALFSLLVFLLGFWVPESMRWLALQGKVEKAKNIANMVAAMNHRPPPNTTALEIFAKEERKKLRAKGTQYEHVVDMLKKDKYFSLSLKMGLIWACMSLMYYTISFGMKFLAGNFYINFIIFSVAEIPGIIFVNPISRRLGPRLGSLVYFVLIFLPCVGLVITHFMASEDNKGNIIFYLALLAKMNILAAWKMMTNFSSLMYPSEVSCVSTDYLNTCARIGAIISPFLIPNITGSLYVMFLILAIYLLLCCLFLVSIPLKMKESSGDEEQQKSQLSVIVEETELEVRYSECDQDA</sequence>
<dbReference type="GO" id="GO:0022857">
    <property type="term" value="F:transmembrane transporter activity"/>
    <property type="evidence" value="ECO:0007669"/>
    <property type="project" value="InterPro"/>
</dbReference>
<comment type="caution">
    <text evidence="7">The sequence shown here is derived from an EMBL/GenBank/DDBJ whole genome shotgun (WGS) entry which is preliminary data.</text>
</comment>
<organism evidence="7 8">
    <name type="scientific">Candidula unifasciata</name>
    <dbReference type="NCBI Taxonomy" id="100452"/>
    <lineage>
        <taxon>Eukaryota</taxon>
        <taxon>Metazoa</taxon>
        <taxon>Spiralia</taxon>
        <taxon>Lophotrochozoa</taxon>
        <taxon>Mollusca</taxon>
        <taxon>Gastropoda</taxon>
        <taxon>Heterobranchia</taxon>
        <taxon>Euthyneura</taxon>
        <taxon>Panpulmonata</taxon>
        <taxon>Eupulmonata</taxon>
        <taxon>Stylommatophora</taxon>
        <taxon>Helicina</taxon>
        <taxon>Helicoidea</taxon>
        <taxon>Geomitridae</taxon>
        <taxon>Candidula</taxon>
    </lineage>
</organism>
<keyword evidence="4 5" id="KW-0472">Membrane</keyword>
<feature type="transmembrane region" description="Helical" evidence="5">
    <location>
        <begin position="301"/>
        <end position="319"/>
    </location>
</feature>
<feature type="transmembrane region" description="Helical" evidence="5">
    <location>
        <begin position="362"/>
        <end position="382"/>
    </location>
</feature>
<dbReference type="InterPro" id="IPR005828">
    <property type="entry name" value="MFS_sugar_transport-like"/>
</dbReference>
<proteinExistence type="predicted"/>
<feature type="transmembrane region" description="Helical" evidence="5">
    <location>
        <begin position="213"/>
        <end position="231"/>
    </location>
</feature>
<evidence type="ECO:0000256" key="1">
    <source>
        <dbReference type="ARBA" id="ARBA00004141"/>
    </source>
</evidence>
<keyword evidence="2 5" id="KW-0812">Transmembrane</keyword>
<keyword evidence="8" id="KW-1185">Reference proteome</keyword>
<feature type="transmembrane region" description="Helical" evidence="5">
    <location>
        <begin position="154"/>
        <end position="174"/>
    </location>
</feature>
<feature type="transmembrane region" description="Helical" evidence="5">
    <location>
        <begin position="97"/>
        <end position="116"/>
    </location>
</feature>
<dbReference type="AlphaFoldDB" id="A0A8S4A2B5"/>